<dbReference type="PANTHER" id="PTHR47064:SF2">
    <property type="entry name" value="SMP-30_GLUCONOLACTONASE_LRE-LIKE REGION DOMAIN-CONTAINING PROTEIN-RELATED"/>
    <property type="match status" value="1"/>
</dbReference>
<dbReference type="EMBL" id="JAGTJS010000023">
    <property type="protein sequence ID" value="KAH7237203.1"/>
    <property type="molecule type" value="Genomic_DNA"/>
</dbReference>
<keyword evidence="3" id="KW-1185">Reference proteome</keyword>
<sequence>MANTNDPTNTWRIFQDEFRDILGQEPSLQLLLQIDEFPFAHEAGVFLPETNELFVTSNQFKDHAGEKTVQISKISLGDDAGPVKLEKIVCDLIHMANGGVNYQDGILVCAQGSATRPSGLFKLQTTYPYESGPVITSYMGRPFNAVNDVVVHRDGSIWFTDPSYGHDQGYRPKPSLPNAVYRYDPATESIRAVADGLGRPNGICFSPDYSTIYITDTDQVRGQSVDYGRAASIYAFDVIQRHGQRFLANRRLFALADTGIPDGIKCDTRGNVYSGCGDGINVWSPGGVLLGKIVIPGGVANFCFGPEGQLFALNEHRLWRVQLDRCVRGALLDGQT</sequence>
<evidence type="ECO:0000259" key="1">
    <source>
        <dbReference type="Pfam" id="PF08450"/>
    </source>
</evidence>
<dbReference type="Proteomes" id="UP000736672">
    <property type="component" value="Unassembled WGS sequence"/>
</dbReference>
<organism evidence="2 3">
    <name type="scientific">Fusarium solani</name>
    <name type="common">Filamentous fungus</name>
    <dbReference type="NCBI Taxonomy" id="169388"/>
    <lineage>
        <taxon>Eukaryota</taxon>
        <taxon>Fungi</taxon>
        <taxon>Dikarya</taxon>
        <taxon>Ascomycota</taxon>
        <taxon>Pezizomycotina</taxon>
        <taxon>Sordariomycetes</taxon>
        <taxon>Hypocreomycetidae</taxon>
        <taxon>Hypocreales</taxon>
        <taxon>Nectriaceae</taxon>
        <taxon>Fusarium</taxon>
        <taxon>Fusarium solani species complex</taxon>
    </lineage>
</organism>
<proteinExistence type="predicted"/>
<dbReference type="Pfam" id="PF08450">
    <property type="entry name" value="SGL"/>
    <property type="match status" value="1"/>
</dbReference>
<dbReference type="SUPFAM" id="SSF63829">
    <property type="entry name" value="Calcium-dependent phosphotriesterase"/>
    <property type="match status" value="1"/>
</dbReference>
<dbReference type="InterPro" id="IPR013658">
    <property type="entry name" value="SGL"/>
</dbReference>
<comment type="caution">
    <text evidence="2">The sequence shown here is derived from an EMBL/GenBank/DDBJ whole genome shotgun (WGS) entry which is preliminary data.</text>
</comment>
<accession>A0A9P9GEA1</accession>
<dbReference type="Gene3D" id="2.120.10.30">
    <property type="entry name" value="TolB, C-terminal domain"/>
    <property type="match status" value="1"/>
</dbReference>
<name>A0A9P9GEA1_FUSSL</name>
<dbReference type="PANTHER" id="PTHR47064">
    <property type="entry name" value="PUTATIVE (AFU_ORTHOLOGUE AFUA_1G08990)-RELATED"/>
    <property type="match status" value="1"/>
</dbReference>
<dbReference type="InterPro" id="IPR052988">
    <property type="entry name" value="Oryzine_lactonohydrolase"/>
</dbReference>
<dbReference type="OrthoDB" id="423498at2759"/>
<dbReference type="AlphaFoldDB" id="A0A9P9GEA1"/>
<protein>
    <recommendedName>
        <fullName evidence="1">SMP-30/Gluconolactonase/LRE-like region domain-containing protein</fullName>
    </recommendedName>
</protein>
<reference evidence="2" key="1">
    <citation type="journal article" date="2021" name="Nat. Commun.">
        <title>Genetic determinants of endophytism in the Arabidopsis root mycobiome.</title>
        <authorList>
            <person name="Mesny F."/>
            <person name="Miyauchi S."/>
            <person name="Thiergart T."/>
            <person name="Pickel B."/>
            <person name="Atanasova L."/>
            <person name="Karlsson M."/>
            <person name="Huettel B."/>
            <person name="Barry K.W."/>
            <person name="Haridas S."/>
            <person name="Chen C."/>
            <person name="Bauer D."/>
            <person name="Andreopoulos W."/>
            <person name="Pangilinan J."/>
            <person name="LaButti K."/>
            <person name="Riley R."/>
            <person name="Lipzen A."/>
            <person name="Clum A."/>
            <person name="Drula E."/>
            <person name="Henrissat B."/>
            <person name="Kohler A."/>
            <person name="Grigoriev I.V."/>
            <person name="Martin F.M."/>
            <person name="Hacquard S."/>
        </authorList>
    </citation>
    <scope>NUCLEOTIDE SEQUENCE</scope>
    <source>
        <strain evidence="2">FSSC 5 MPI-SDFR-AT-0091</strain>
    </source>
</reference>
<evidence type="ECO:0000313" key="2">
    <source>
        <dbReference type="EMBL" id="KAH7237203.1"/>
    </source>
</evidence>
<dbReference type="InterPro" id="IPR011042">
    <property type="entry name" value="6-blade_b-propeller_TolB-like"/>
</dbReference>
<evidence type="ECO:0000313" key="3">
    <source>
        <dbReference type="Proteomes" id="UP000736672"/>
    </source>
</evidence>
<gene>
    <name evidence="2" type="ORF">B0J15DRAFT_453610</name>
</gene>
<feature type="domain" description="SMP-30/Gluconolactonase/LRE-like region" evidence="1">
    <location>
        <begin position="137"/>
        <end position="306"/>
    </location>
</feature>